<evidence type="ECO:0000313" key="2">
    <source>
        <dbReference type="Proteomes" id="UP000294564"/>
    </source>
</evidence>
<dbReference type="Gene3D" id="2.60.40.1120">
    <property type="entry name" value="Carboxypeptidase-like, regulatory domain"/>
    <property type="match status" value="1"/>
</dbReference>
<dbReference type="AlphaFoldDB" id="A0A4R2P1M3"/>
<dbReference type="GO" id="GO:0004180">
    <property type="term" value="F:carboxypeptidase activity"/>
    <property type="evidence" value="ECO:0007669"/>
    <property type="project" value="UniProtKB-KW"/>
</dbReference>
<dbReference type="Proteomes" id="UP000294564">
    <property type="component" value="Unassembled WGS sequence"/>
</dbReference>
<keyword evidence="2" id="KW-1185">Reference proteome</keyword>
<reference evidence="1 2" key="1">
    <citation type="submission" date="2019-03" db="EMBL/GenBank/DDBJ databases">
        <title>Genomic Encyclopedia of Type Strains, Phase IV (KMG-IV): sequencing the most valuable type-strain genomes for metagenomic binning, comparative biology and taxonomic classification.</title>
        <authorList>
            <person name="Goeker M."/>
        </authorList>
    </citation>
    <scope>NUCLEOTIDE SEQUENCE [LARGE SCALE GENOMIC DNA]</scope>
    <source>
        <strain evidence="1 2">DSM 14836</strain>
    </source>
</reference>
<keyword evidence="1" id="KW-0645">Protease</keyword>
<evidence type="ECO:0000313" key="1">
    <source>
        <dbReference type="EMBL" id="TCP28550.1"/>
    </source>
</evidence>
<dbReference type="OrthoDB" id="1223654at2"/>
<dbReference type="Pfam" id="PF13715">
    <property type="entry name" value="CarbopepD_reg_2"/>
    <property type="match status" value="1"/>
</dbReference>
<dbReference type="RefSeq" id="WP_132792995.1">
    <property type="nucleotide sequence ID" value="NZ_SLXM01000001.1"/>
</dbReference>
<sequence>MKKGLFIFLLGTCQFIFAQYLVKGKIIDKTNTPLEGASVYFNNTTIGTLTDVNGEFELNASNNNYTLVVSYLGYKTYQKQLDISNTSFLTISLEEDNEMLNVVEIPNTKYDDEWKYNLASFKKAFLGRTKLAEECKILNEKDLHFDFNRKTNTLTAFAKKPLKIKHTGLGYLITYDLVDFTLDSEKVFFSGYAQYQNLRKTIRTKWKQNRLTAYNGSQMHFLRSLLAKEFEQDGFVVNQFRRVKNEERPSEEEINFAREYIKLHGNVIDFSIPVTAPKTKLDSTRLTLKKARELPKFRDYLYKKNVPYEEMISFEKDVPFLDFKDYLSIVYTKEPEEENFIKGVFWSRRRKPLNVQTSHLVLSNGKVQIDPSGILLDPSAFYQEEYWGFEAFATMLPLDYQPSKNK</sequence>
<dbReference type="InterPro" id="IPR008969">
    <property type="entry name" value="CarboxyPept-like_regulatory"/>
</dbReference>
<dbReference type="EMBL" id="SLXM01000001">
    <property type="protein sequence ID" value="TCP28550.1"/>
    <property type="molecule type" value="Genomic_DNA"/>
</dbReference>
<proteinExistence type="predicted"/>
<accession>A0A4R2P1M3</accession>
<keyword evidence="1" id="KW-0121">Carboxypeptidase</keyword>
<keyword evidence="1" id="KW-0378">Hydrolase</keyword>
<gene>
    <name evidence="1" type="ORF">EV195_101730</name>
</gene>
<name>A0A4R2P1M3_9FLAO</name>
<protein>
    <submittedName>
        <fullName evidence="1">Carboxypeptidase-like protein</fullName>
    </submittedName>
</protein>
<dbReference type="SUPFAM" id="SSF49464">
    <property type="entry name" value="Carboxypeptidase regulatory domain-like"/>
    <property type="match status" value="1"/>
</dbReference>
<comment type="caution">
    <text evidence="1">The sequence shown here is derived from an EMBL/GenBank/DDBJ whole genome shotgun (WGS) entry which is preliminary data.</text>
</comment>
<organism evidence="1 2">
    <name type="scientific">Tenacibaculum skagerrakense</name>
    <dbReference type="NCBI Taxonomy" id="186571"/>
    <lineage>
        <taxon>Bacteria</taxon>
        <taxon>Pseudomonadati</taxon>
        <taxon>Bacteroidota</taxon>
        <taxon>Flavobacteriia</taxon>
        <taxon>Flavobacteriales</taxon>
        <taxon>Flavobacteriaceae</taxon>
        <taxon>Tenacibaculum</taxon>
    </lineage>
</organism>